<dbReference type="Pfam" id="PF02902">
    <property type="entry name" value="Peptidase_C48"/>
    <property type="match status" value="1"/>
</dbReference>
<evidence type="ECO:0000256" key="1">
    <source>
        <dbReference type="ARBA" id="ARBA00022670"/>
    </source>
</evidence>
<dbReference type="Proteomes" id="UP000823775">
    <property type="component" value="Unassembled WGS sequence"/>
</dbReference>
<name>A0ABS8WSB2_DATST</name>
<comment type="caution">
    <text evidence="4">The sequence shown here is derived from an EMBL/GenBank/DDBJ whole genome shotgun (WGS) entry which is preliminary data.</text>
</comment>
<gene>
    <name evidence="4" type="ORF">HAX54_003610</name>
</gene>
<evidence type="ECO:0000259" key="3">
    <source>
        <dbReference type="Pfam" id="PF02902"/>
    </source>
</evidence>
<accession>A0ABS8WSB2</accession>
<protein>
    <recommendedName>
        <fullName evidence="3">Ubiquitin-like protease family profile domain-containing protein</fullName>
    </recommendedName>
</protein>
<evidence type="ECO:0000313" key="5">
    <source>
        <dbReference type="Proteomes" id="UP000823775"/>
    </source>
</evidence>
<evidence type="ECO:0000256" key="2">
    <source>
        <dbReference type="ARBA" id="ARBA00022801"/>
    </source>
</evidence>
<dbReference type="EMBL" id="JACEIK010011630">
    <property type="protein sequence ID" value="MCE3215807.1"/>
    <property type="molecule type" value="Genomic_DNA"/>
</dbReference>
<dbReference type="InterPro" id="IPR003653">
    <property type="entry name" value="Peptidase_C48_C"/>
</dbReference>
<feature type="non-terminal residue" evidence="4">
    <location>
        <position position="114"/>
    </location>
</feature>
<feature type="domain" description="Ubiquitin-like protease family profile" evidence="3">
    <location>
        <begin position="3"/>
        <end position="98"/>
    </location>
</feature>
<reference evidence="4 5" key="1">
    <citation type="journal article" date="2021" name="BMC Genomics">
        <title>Datura genome reveals duplications of psychoactive alkaloid biosynthetic genes and high mutation rate following tissue culture.</title>
        <authorList>
            <person name="Rajewski A."/>
            <person name="Carter-House D."/>
            <person name="Stajich J."/>
            <person name="Litt A."/>
        </authorList>
    </citation>
    <scope>NUCLEOTIDE SEQUENCE [LARGE SCALE GENOMIC DNA]</scope>
    <source>
        <strain evidence="4">AR-01</strain>
    </source>
</reference>
<keyword evidence="2" id="KW-0378">Hydrolase</keyword>
<keyword evidence="5" id="KW-1185">Reference proteome</keyword>
<sequence>MRCNMINVYDCNIPCCLEDEFFQHIQPVLELWPRFLRQSGMFNHLPLKLLNKQRIYDRNTDLPKNETRATCSAYSLSFIEHQITNTLMHFLCDNILVWMRWIWIVGLVDKELVP</sequence>
<proteinExistence type="predicted"/>
<organism evidence="4 5">
    <name type="scientific">Datura stramonium</name>
    <name type="common">Jimsonweed</name>
    <name type="synonym">Common thornapple</name>
    <dbReference type="NCBI Taxonomy" id="4076"/>
    <lineage>
        <taxon>Eukaryota</taxon>
        <taxon>Viridiplantae</taxon>
        <taxon>Streptophyta</taxon>
        <taxon>Embryophyta</taxon>
        <taxon>Tracheophyta</taxon>
        <taxon>Spermatophyta</taxon>
        <taxon>Magnoliopsida</taxon>
        <taxon>eudicotyledons</taxon>
        <taxon>Gunneridae</taxon>
        <taxon>Pentapetalae</taxon>
        <taxon>asterids</taxon>
        <taxon>lamiids</taxon>
        <taxon>Solanales</taxon>
        <taxon>Solanaceae</taxon>
        <taxon>Solanoideae</taxon>
        <taxon>Datureae</taxon>
        <taxon>Datura</taxon>
    </lineage>
</organism>
<keyword evidence="1" id="KW-0645">Protease</keyword>
<evidence type="ECO:0000313" key="4">
    <source>
        <dbReference type="EMBL" id="MCE3215807.1"/>
    </source>
</evidence>